<evidence type="ECO:0008006" key="4">
    <source>
        <dbReference type="Google" id="ProtNLM"/>
    </source>
</evidence>
<protein>
    <recommendedName>
        <fullName evidence="4">Ycf15</fullName>
    </recommendedName>
</protein>
<dbReference type="AlphaFoldDB" id="A0AAV4QHQ3"/>
<evidence type="ECO:0000313" key="2">
    <source>
        <dbReference type="EMBL" id="GIY09578.1"/>
    </source>
</evidence>
<feature type="region of interest" description="Disordered" evidence="1">
    <location>
        <begin position="1"/>
        <end position="26"/>
    </location>
</feature>
<gene>
    <name evidence="2" type="ORF">CDAR_598221</name>
</gene>
<proteinExistence type="predicted"/>
<reference evidence="2 3" key="1">
    <citation type="submission" date="2021-06" db="EMBL/GenBank/DDBJ databases">
        <title>Caerostris darwini draft genome.</title>
        <authorList>
            <person name="Kono N."/>
            <person name="Arakawa K."/>
        </authorList>
    </citation>
    <scope>NUCLEOTIDE SEQUENCE [LARGE SCALE GENOMIC DNA]</scope>
</reference>
<name>A0AAV4QHQ3_9ARAC</name>
<accession>A0AAV4QHQ3</accession>
<dbReference type="EMBL" id="BPLQ01004659">
    <property type="protein sequence ID" value="GIY09578.1"/>
    <property type="molecule type" value="Genomic_DNA"/>
</dbReference>
<sequence length="76" mass="8730">MIKGRRSALFLRQKHPSSSLRQRGSLSRREDRLLPLLFRRHGNSVFTGQMNIPGPPLMDGARHCNWAPALRGRRGR</sequence>
<comment type="caution">
    <text evidence="2">The sequence shown here is derived from an EMBL/GenBank/DDBJ whole genome shotgun (WGS) entry which is preliminary data.</text>
</comment>
<dbReference type="Proteomes" id="UP001054837">
    <property type="component" value="Unassembled WGS sequence"/>
</dbReference>
<evidence type="ECO:0000256" key="1">
    <source>
        <dbReference type="SAM" id="MobiDB-lite"/>
    </source>
</evidence>
<evidence type="ECO:0000313" key="3">
    <source>
        <dbReference type="Proteomes" id="UP001054837"/>
    </source>
</evidence>
<organism evidence="2 3">
    <name type="scientific">Caerostris darwini</name>
    <dbReference type="NCBI Taxonomy" id="1538125"/>
    <lineage>
        <taxon>Eukaryota</taxon>
        <taxon>Metazoa</taxon>
        <taxon>Ecdysozoa</taxon>
        <taxon>Arthropoda</taxon>
        <taxon>Chelicerata</taxon>
        <taxon>Arachnida</taxon>
        <taxon>Araneae</taxon>
        <taxon>Araneomorphae</taxon>
        <taxon>Entelegynae</taxon>
        <taxon>Araneoidea</taxon>
        <taxon>Araneidae</taxon>
        <taxon>Caerostris</taxon>
    </lineage>
</organism>
<keyword evidence="3" id="KW-1185">Reference proteome</keyword>